<dbReference type="PROSITE" id="PS50088">
    <property type="entry name" value="ANK_REPEAT"/>
    <property type="match status" value="3"/>
</dbReference>
<dbReference type="InterPro" id="IPR007111">
    <property type="entry name" value="NACHT_NTPase"/>
</dbReference>
<feature type="repeat" description="ANK" evidence="2">
    <location>
        <begin position="796"/>
        <end position="828"/>
    </location>
</feature>
<dbReference type="InterPro" id="IPR056884">
    <property type="entry name" value="NPHP3-like_N"/>
</dbReference>
<dbReference type="InterPro" id="IPR000845">
    <property type="entry name" value="Nucleoside_phosphorylase_d"/>
</dbReference>
<dbReference type="InterPro" id="IPR053137">
    <property type="entry name" value="NLR-like"/>
</dbReference>
<evidence type="ECO:0000256" key="1">
    <source>
        <dbReference type="ARBA" id="ARBA00022737"/>
    </source>
</evidence>
<sequence length="1252" mass="139677">MASREDYLVGWVCALPVEVAAAKATLDHIHDNLPSSPDHNLDNSNNYILGSLQGHNVVIAYPSSGVYGQVSVASVATQLLASFKSLRFILMVGIAGGVPETREDIRLGDVVVSKSTADWPGVIQCQYDVNGEQVDDQNQLVRGGASNQPTPLLLTAMGKAETAAIFDESHMSKYISEIVQKDPVAFAHPGPGQDVLFEPDYHHTAIESEEDGCEHCNPDRIRPRQPRETQDPIVHYGLIVSGNSLIRHGETRDQLAQKQGALCLETEVNGLKDAAKYLVIRGICDYADSHSSKLWHAYAAVAAAAYAKEVLSFIPTVVKATTLATNTYAEAAPVLDALLLTRPEVDRKSLIALKGRRVDGTCEWLIQHPSYQGWLANANQPLLWISGGPGKGKTMLSIYITEVLQPIVDVGENVLLYYFCSNRDKSRNTALTIMRGIIHQWISRHPHLAQHVRSSFEGTETTKYTVSSFVSLWRVFLTLLRQSGSSQVVCVLDGLDECEKESLGQLLDAIGTYLSTSEEKERPRLKLILLSRPQPAILERSLGQYEQIRLDASGTEISRDIETYIFAKVAELAYDQNLSEEQIAQVQRALLAGADGTFLWVGFVANELQGRSWDKMNEILHRVPKGLGGVYQRLLQQIEDKDALVPILQWVVLAARPLTLDELTAATGIKGSGNFSATDVIRNRLRLCGLMVKIQGNVVNLVHESAKEFFQSNQVNIKGISRFRMNHDTHRSLMRTCLEHVERAWAKLLIKESSRAISRKDNYGRTPLSWAVNRGHRDMVELLLDHGARINVKDRSDLTALHVAVTGQHKEIVSVLIDRGARLESKSEHGDTPLIRAIQANSREIIQILLERGARVNKLPTPPGVASLRPPTDPMEERVKELLTLQEPIFLARYNKASRNVGMVMKALGLSFRFPIILRLMTLYLKFIAFDRWEHMSVLQELVDENRTDELREWAEQYREFFVQLVVARNPRRLTAMTDLPTQIFRAVAPGDLHALLAIAVLVGSETKLAANRQGWREGDFITARAFSHWAAVAYDRDAEEYLHYGVREFLNDFDACIQSGNREDNVHRSALLLTCQFGMLDNKEPKPIDYFARVIAEFYEGYIGSGQEVDLFSDLNQACANELMVISQTKDSHRLSLFLTSIVQFAQRSQDKGLDRFLNIPSASCLILCQENAAAHRWLIGEAIPEAFSALIAQQPPGSLQKRACKTLVECLIIAKQYGLALPAAELKQRVKQHLHELPGVENMIKGIIGL</sequence>
<dbReference type="Proteomes" id="UP000241690">
    <property type="component" value="Unassembled WGS sequence"/>
</dbReference>
<dbReference type="SUPFAM" id="SSF53167">
    <property type="entry name" value="Purine and uridine phosphorylases"/>
    <property type="match status" value="1"/>
</dbReference>
<dbReference type="GO" id="GO:0003824">
    <property type="term" value="F:catalytic activity"/>
    <property type="evidence" value="ECO:0007669"/>
    <property type="project" value="InterPro"/>
</dbReference>
<reference evidence="4 5" key="1">
    <citation type="submission" date="2016-07" db="EMBL/GenBank/DDBJ databases">
        <title>Multiple horizontal gene transfer events from other fungi enriched the ability of initially mycotrophic Trichoderma (Ascomycota) to feed on dead plant biomass.</title>
        <authorList>
            <consortium name="DOE Joint Genome Institute"/>
            <person name="Aerts A."/>
            <person name="Atanasova L."/>
            <person name="Chenthamara K."/>
            <person name="Zhang J."/>
            <person name="Grujic M."/>
            <person name="Henrissat B."/>
            <person name="Kuo A."/>
            <person name="Salamov A."/>
            <person name="Lipzen A."/>
            <person name="Labutti K."/>
            <person name="Barry K."/>
            <person name="Miao Y."/>
            <person name="Rahimi M.J."/>
            <person name="Shen Q."/>
            <person name="Grigoriev I.V."/>
            <person name="Kubicek C.P."/>
            <person name="Druzhinina I.S."/>
        </authorList>
    </citation>
    <scope>NUCLEOTIDE SEQUENCE [LARGE SCALE GENOMIC DNA]</scope>
    <source>
        <strain evidence="4 5">CBS 226.95</strain>
    </source>
</reference>
<protein>
    <recommendedName>
        <fullName evidence="3">NACHT domain-containing protein</fullName>
    </recommendedName>
</protein>
<dbReference type="SUPFAM" id="SSF48403">
    <property type="entry name" value="Ankyrin repeat"/>
    <property type="match status" value="1"/>
</dbReference>
<dbReference type="PANTHER" id="PTHR46082:SF11">
    <property type="entry name" value="AAA+ ATPASE DOMAIN-CONTAINING PROTEIN-RELATED"/>
    <property type="match status" value="1"/>
</dbReference>
<dbReference type="Gene3D" id="1.25.40.20">
    <property type="entry name" value="Ankyrin repeat-containing domain"/>
    <property type="match status" value="1"/>
</dbReference>
<dbReference type="InterPro" id="IPR036770">
    <property type="entry name" value="Ankyrin_rpt-contain_sf"/>
</dbReference>
<dbReference type="Pfam" id="PF24883">
    <property type="entry name" value="NPHP3_N"/>
    <property type="match status" value="1"/>
</dbReference>
<dbReference type="AlphaFoldDB" id="A0A2T4A156"/>
<accession>A0A2T4A156</accession>
<feature type="domain" description="NACHT" evidence="3">
    <location>
        <begin position="381"/>
        <end position="533"/>
    </location>
</feature>
<evidence type="ECO:0000256" key="2">
    <source>
        <dbReference type="PROSITE-ProRule" id="PRU00023"/>
    </source>
</evidence>
<dbReference type="InterPro" id="IPR002110">
    <property type="entry name" value="Ankyrin_rpt"/>
</dbReference>
<dbReference type="STRING" id="983964.A0A2T4A156"/>
<evidence type="ECO:0000259" key="3">
    <source>
        <dbReference type="PROSITE" id="PS50837"/>
    </source>
</evidence>
<dbReference type="Pfam" id="PF22939">
    <property type="entry name" value="WHD_GPIID"/>
    <property type="match status" value="1"/>
</dbReference>
<dbReference type="GeneID" id="36620761"/>
<organism evidence="4 5">
    <name type="scientific">Trichoderma harzianum CBS 226.95</name>
    <dbReference type="NCBI Taxonomy" id="983964"/>
    <lineage>
        <taxon>Eukaryota</taxon>
        <taxon>Fungi</taxon>
        <taxon>Dikarya</taxon>
        <taxon>Ascomycota</taxon>
        <taxon>Pezizomycotina</taxon>
        <taxon>Sordariomycetes</taxon>
        <taxon>Hypocreomycetidae</taxon>
        <taxon>Hypocreales</taxon>
        <taxon>Hypocreaceae</taxon>
        <taxon>Trichoderma</taxon>
    </lineage>
</organism>
<name>A0A2T4A156_TRIHA</name>
<dbReference type="PANTHER" id="PTHR46082">
    <property type="entry name" value="ATP/GTP-BINDING PROTEIN-RELATED"/>
    <property type="match status" value="1"/>
</dbReference>
<keyword evidence="2" id="KW-0040">ANK repeat</keyword>
<dbReference type="InterPro" id="IPR054471">
    <property type="entry name" value="GPIID_WHD"/>
</dbReference>
<dbReference type="Gene3D" id="3.40.50.1580">
    <property type="entry name" value="Nucleoside phosphorylase domain"/>
    <property type="match status" value="1"/>
</dbReference>
<keyword evidence="1" id="KW-0677">Repeat</keyword>
<dbReference type="RefSeq" id="XP_024770479.1">
    <property type="nucleotide sequence ID" value="XM_024912202.1"/>
</dbReference>
<keyword evidence="5" id="KW-1185">Reference proteome</keyword>
<dbReference type="SUPFAM" id="SSF52540">
    <property type="entry name" value="P-loop containing nucleoside triphosphate hydrolases"/>
    <property type="match status" value="1"/>
</dbReference>
<feature type="repeat" description="ANK" evidence="2">
    <location>
        <begin position="829"/>
        <end position="861"/>
    </location>
</feature>
<dbReference type="Pfam" id="PF12796">
    <property type="entry name" value="Ank_2"/>
    <property type="match status" value="2"/>
</dbReference>
<evidence type="ECO:0000313" key="5">
    <source>
        <dbReference type="Proteomes" id="UP000241690"/>
    </source>
</evidence>
<dbReference type="InterPro" id="IPR035994">
    <property type="entry name" value="Nucleoside_phosphorylase_sf"/>
</dbReference>
<dbReference type="PROSITE" id="PS50837">
    <property type="entry name" value="NACHT"/>
    <property type="match status" value="1"/>
</dbReference>
<dbReference type="PROSITE" id="PS50297">
    <property type="entry name" value="ANK_REP_REGION"/>
    <property type="match status" value="3"/>
</dbReference>
<dbReference type="Pfam" id="PF01048">
    <property type="entry name" value="PNP_UDP_1"/>
    <property type="match status" value="1"/>
</dbReference>
<dbReference type="SMART" id="SM00248">
    <property type="entry name" value="ANK"/>
    <property type="match status" value="3"/>
</dbReference>
<dbReference type="Gene3D" id="3.40.50.300">
    <property type="entry name" value="P-loop containing nucleotide triphosphate hydrolases"/>
    <property type="match status" value="1"/>
</dbReference>
<feature type="repeat" description="ANK" evidence="2">
    <location>
        <begin position="763"/>
        <end position="795"/>
    </location>
</feature>
<proteinExistence type="predicted"/>
<gene>
    <name evidence="4" type="ORF">M431DRAFT_123621</name>
</gene>
<evidence type="ECO:0000313" key="4">
    <source>
        <dbReference type="EMBL" id="PTB50802.1"/>
    </source>
</evidence>
<dbReference type="GO" id="GO:0009116">
    <property type="term" value="P:nucleoside metabolic process"/>
    <property type="evidence" value="ECO:0007669"/>
    <property type="project" value="InterPro"/>
</dbReference>
<dbReference type="EMBL" id="KZ679687">
    <property type="protein sequence ID" value="PTB50802.1"/>
    <property type="molecule type" value="Genomic_DNA"/>
</dbReference>
<dbReference type="InterPro" id="IPR027417">
    <property type="entry name" value="P-loop_NTPase"/>
</dbReference>